<sequence length="102" mass="11437">MLLSVFGLVHCLQRQEEVPFIPLLAGIRDWPPSGEGTAIPSALCQPRRRAVLLWGEPLLKLGPVWTARVPAGIAGLRTKLLYWETEARLTPSSRTPGWQERR</sequence>
<organism evidence="1 2">
    <name type="scientific">Alligator mississippiensis</name>
    <name type="common">American alligator</name>
    <dbReference type="NCBI Taxonomy" id="8496"/>
    <lineage>
        <taxon>Eukaryota</taxon>
        <taxon>Metazoa</taxon>
        <taxon>Chordata</taxon>
        <taxon>Craniata</taxon>
        <taxon>Vertebrata</taxon>
        <taxon>Euteleostomi</taxon>
        <taxon>Archelosauria</taxon>
        <taxon>Archosauria</taxon>
        <taxon>Crocodylia</taxon>
        <taxon>Alligatoridae</taxon>
        <taxon>Alligatorinae</taxon>
        <taxon>Alligator</taxon>
    </lineage>
</organism>
<evidence type="ECO:0000313" key="1">
    <source>
        <dbReference type="EMBL" id="KYO48029.1"/>
    </source>
</evidence>
<dbReference type="EMBL" id="AKHW03000257">
    <property type="protein sequence ID" value="KYO48029.1"/>
    <property type="molecule type" value="Genomic_DNA"/>
</dbReference>
<protein>
    <submittedName>
        <fullName evidence="1">Uncharacterized protein</fullName>
    </submittedName>
</protein>
<name>A0A151PG95_ALLMI</name>
<comment type="caution">
    <text evidence="1">The sequence shown here is derived from an EMBL/GenBank/DDBJ whole genome shotgun (WGS) entry which is preliminary data.</text>
</comment>
<dbReference type="AlphaFoldDB" id="A0A151PG95"/>
<proteinExistence type="predicted"/>
<accession>A0A151PG95</accession>
<reference evidence="1 2" key="1">
    <citation type="journal article" date="2012" name="Genome Biol.">
        <title>Sequencing three crocodilian genomes to illuminate the evolution of archosaurs and amniotes.</title>
        <authorList>
            <person name="St John J.A."/>
            <person name="Braun E.L."/>
            <person name="Isberg S.R."/>
            <person name="Miles L.G."/>
            <person name="Chong A.Y."/>
            <person name="Gongora J."/>
            <person name="Dalzell P."/>
            <person name="Moran C."/>
            <person name="Bed'hom B."/>
            <person name="Abzhanov A."/>
            <person name="Burgess S.C."/>
            <person name="Cooksey A.M."/>
            <person name="Castoe T.A."/>
            <person name="Crawford N.G."/>
            <person name="Densmore L.D."/>
            <person name="Drew J.C."/>
            <person name="Edwards S.V."/>
            <person name="Faircloth B.C."/>
            <person name="Fujita M.K."/>
            <person name="Greenwold M.J."/>
            <person name="Hoffmann F.G."/>
            <person name="Howard J.M."/>
            <person name="Iguchi T."/>
            <person name="Janes D.E."/>
            <person name="Khan S.Y."/>
            <person name="Kohno S."/>
            <person name="de Koning A.J."/>
            <person name="Lance S.L."/>
            <person name="McCarthy F.M."/>
            <person name="McCormack J.E."/>
            <person name="Merchant M.E."/>
            <person name="Peterson D.G."/>
            <person name="Pollock D.D."/>
            <person name="Pourmand N."/>
            <person name="Raney B.J."/>
            <person name="Roessler K.A."/>
            <person name="Sanford J.R."/>
            <person name="Sawyer R.H."/>
            <person name="Schmidt C.J."/>
            <person name="Triplett E.W."/>
            <person name="Tuberville T.D."/>
            <person name="Venegas-Anaya M."/>
            <person name="Howard J.T."/>
            <person name="Jarvis E.D."/>
            <person name="Guillette L.J.Jr."/>
            <person name="Glenn T.C."/>
            <person name="Green R.E."/>
            <person name="Ray D.A."/>
        </authorList>
    </citation>
    <scope>NUCLEOTIDE SEQUENCE [LARGE SCALE GENOMIC DNA]</scope>
    <source>
        <strain evidence="1">KSC_2009_1</strain>
    </source>
</reference>
<keyword evidence="2" id="KW-1185">Reference proteome</keyword>
<evidence type="ECO:0000313" key="2">
    <source>
        <dbReference type="Proteomes" id="UP000050525"/>
    </source>
</evidence>
<dbReference type="Proteomes" id="UP000050525">
    <property type="component" value="Unassembled WGS sequence"/>
</dbReference>
<gene>
    <name evidence="1" type="ORF">Y1Q_0001857</name>
</gene>